<dbReference type="GO" id="GO:0039693">
    <property type="term" value="P:viral DNA genome replication"/>
    <property type="evidence" value="ECO:0007669"/>
    <property type="project" value="UniProtKB-UniRule"/>
</dbReference>
<evidence type="ECO:0000256" key="3">
    <source>
        <dbReference type="ARBA" id="ARBA00022491"/>
    </source>
</evidence>
<keyword evidence="8 12" id="KW-0805">Transcription regulation</keyword>
<comment type="function">
    <text evidence="12">Plays a role in the initiation of viral DNA replication. A dimer of E2 interacts with a dimer of E1 in order to improve specificity of E1 DNA binding activity. Once the complex recognizes and binds DNA at specific sites, the E2 dimer is removed from DNA. E2 also regulates viral transcription through binding to the E2RE response element (5'-ACCNNNNNNGGT-3') present in multiple copies in the regulatory regions of the viral genome. Activates or represses transcription depending on E2RE's position with regards to proximal promoter elements including the TATA-box. Repression occurs by sterically hindering the assembly of the transcription initiation complex.</text>
</comment>
<dbReference type="Proteomes" id="UP000122180">
    <property type="component" value="Segment"/>
</dbReference>
<accession>A0A0H4LNY6</accession>
<dbReference type="HAMAP" id="MF_04001">
    <property type="entry name" value="PPV_E2"/>
    <property type="match status" value="1"/>
</dbReference>
<keyword evidence="9 12" id="KW-0238">DNA-binding</keyword>
<evidence type="ECO:0000256" key="4">
    <source>
        <dbReference type="ARBA" id="ARBA00022518"/>
    </source>
</evidence>
<dbReference type="EMBL" id="KP692116">
    <property type="protein sequence ID" value="AKP16350.1"/>
    <property type="molecule type" value="Genomic_DNA"/>
</dbReference>
<keyword evidence="12" id="KW-1017">Isopeptide bond</keyword>
<dbReference type="InterPro" id="IPR001866">
    <property type="entry name" value="PPV_E2_N"/>
</dbReference>
<feature type="region of interest" description="DNA-binding domain" evidence="12">
    <location>
        <begin position="310"/>
        <end position="392"/>
    </location>
</feature>
<feature type="region of interest" description="Disordered" evidence="13">
    <location>
        <begin position="201"/>
        <end position="294"/>
    </location>
</feature>
<protein>
    <recommendedName>
        <fullName evidence="12">Regulatory protein E2</fullName>
    </recommendedName>
</protein>
<feature type="compositionally biased region" description="Low complexity" evidence="13">
    <location>
        <begin position="201"/>
        <end position="213"/>
    </location>
</feature>
<dbReference type="GO" id="GO:0006275">
    <property type="term" value="P:regulation of DNA replication"/>
    <property type="evidence" value="ECO:0007669"/>
    <property type="project" value="UniProtKB-UniRule"/>
</dbReference>
<dbReference type="GO" id="GO:0000166">
    <property type="term" value="F:nucleotide binding"/>
    <property type="evidence" value="ECO:0007669"/>
    <property type="project" value="UniProtKB-UniRule"/>
</dbReference>
<feature type="domain" description="Papillomavirus E2 N-terminal" evidence="14">
    <location>
        <begin position="5"/>
        <end position="200"/>
    </location>
</feature>
<evidence type="ECO:0000259" key="14">
    <source>
        <dbReference type="Pfam" id="PF00508"/>
    </source>
</evidence>
<keyword evidence="10 12" id="KW-0010">Activator</keyword>
<dbReference type="GO" id="GO:0006351">
    <property type="term" value="P:DNA-templated transcription"/>
    <property type="evidence" value="ECO:0007669"/>
    <property type="project" value="UniProtKB-UniRule"/>
</dbReference>
<evidence type="ECO:0000259" key="15">
    <source>
        <dbReference type="Pfam" id="PF00511"/>
    </source>
</evidence>
<dbReference type="InterPro" id="IPR035975">
    <property type="entry name" value="E2/EBNA1_C_sf"/>
</dbReference>
<keyword evidence="6 12" id="KW-1048">Host nucleus</keyword>
<dbReference type="InterPro" id="IPR033668">
    <property type="entry name" value="Reg_prot_E2"/>
</dbReference>
<dbReference type="GO" id="GO:0006260">
    <property type="term" value="P:DNA replication"/>
    <property type="evidence" value="ECO:0007669"/>
    <property type="project" value="UniProtKB-KW"/>
</dbReference>
<keyword evidence="7 12" id="KW-0235">DNA replication</keyword>
<comment type="PTM">
    <text evidence="12">Sumoylation plays a regulatory role in E2 transcriptional activity.</text>
</comment>
<evidence type="ECO:0000313" key="16">
    <source>
        <dbReference type="EMBL" id="AKP16350.1"/>
    </source>
</evidence>
<keyword evidence="12" id="KW-0832">Ubl conjugation</keyword>
<evidence type="ECO:0000256" key="8">
    <source>
        <dbReference type="ARBA" id="ARBA00023015"/>
    </source>
</evidence>
<evidence type="ECO:0000256" key="1">
    <source>
        <dbReference type="ARBA" id="ARBA00004147"/>
    </source>
</evidence>
<evidence type="ECO:0000256" key="6">
    <source>
        <dbReference type="ARBA" id="ARBA00022562"/>
    </source>
</evidence>
<feature type="compositionally biased region" description="Basic and acidic residues" evidence="13">
    <location>
        <begin position="232"/>
        <end position="242"/>
    </location>
</feature>
<keyword evidence="4 12" id="KW-0244">Early protein</keyword>
<dbReference type="Gene3D" id="2.170.200.10">
    <property type="entry name" value="Papillomavirus E2 early protein domain"/>
    <property type="match status" value="1"/>
</dbReference>
<feature type="cross-link" description="Glycyl lysine isopeptide (Lys-Gly) (interchain with G-Cter in SUMO)" evidence="12">
    <location>
        <position position="317"/>
    </location>
</feature>
<keyword evidence="5 12" id="KW-0597">Phosphoprotein</keyword>
<dbReference type="SUPFAM" id="SSF54957">
    <property type="entry name" value="Viral DNA-binding domain"/>
    <property type="match status" value="1"/>
</dbReference>
<evidence type="ECO:0000256" key="2">
    <source>
        <dbReference type="ARBA" id="ARBA00007794"/>
    </source>
</evidence>
<keyword evidence="3 12" id="KW-0678">Repressor</keyword>
<evidence type="ECO:0000256" key="13">
    <source>
        <dbReference type="SAM" id="MobiDB-lite"/>
    </source>
</evidence>
<comment type="subcellular location">
    <subcellularLocation>
        <location evidence="1 12">Host nucleus</location>
    </subcellularLocation>
</comment>
<dbReference type="Gene3D" id="3.30.70.330">
    <property type="match status" value="1"/>
</dbReference>
<dbReference type="GO" id="GO:0003677">
    <property type="term" value="F:DNA binding"/>
    <property type="evidence" value="ECO:0007669"/>
    <property type="project" value="UniProtKB-UniRule"/>
</dbReference>
<dbReference type="Pfam" id="PF00511">
    <property type="entry name" value="PPV_E2_C"/>
    <property type="match status" value="1"/>
</dbReference>
<dbReference type="GO" id="GO:0003700">
    <property type="term" value="F:DNA-binding transcription factor activity"/>
    <property type="evidence" value="ECO:0007669"/>
    <property type="project" value="UniProtKB-UniRule"/>
</dbReference>
<dbReference type="Pfam" id="PF00508">
    <property type="entry name" value="PPV_E2_N"/>
    <property type="match status" value="1"/>
</dbReference>
<dbReference type="InterPro" id="IPR012677">
    <property type="entry name" value="Nucleotide-bd_a/b_plait_sf"/>
</dbReference>
<dbReference type="InterPro" id="IPR000427">
    <property type="entry name" value="Papillomavirus_E2_C"/>
</dbReference>
<comment type="caution">
    <text evidence="12">Lacks conserved residue(s) required for the propagation of feature annotation.</text>
</comment>
<dbReference type="SUPFAM" id="SSF51332">
    <property type="entry name" value="E2 regulatory, transactivation domain"/>
    <property type="match status" value="1"/>
</dbReference>
<reference evidence="17" key="1">
    <citation type="submission" date="2015-01" db="EMBL/GenBank/DDBJ databases">
        <title>Does Human Papillomavirus-Negative Condylomata Exist?</title>
        <authorList>
            <person name="Arroyo Muhr L.S."/>
            <person name="Bzhalava D."/>
            <person name="Lagheden C."/>
            <person name="Eklund C."/>
            <person name="Johansson H."/>
            <person name="Forslund O."/>
            <person name="Dillner J."/>
            <person name="Hultin E."/>
        </authorList>
    </citation>
    <scope>NUCLEOTIDE SEQUENCE [LARGE SCALE GENOMIC DNA]</scope>
</reference>
<dbReference type="Gene3D" id="1.10.287.30">
    <property type="entry name" value="E2 (early) protein, N terminal domain, subdomain 1"/>
    <property type="match status" value="1"/>
</dbReference>
<evidence type="ECO:0000256" key="7">
    <source>
        <dbReference type="ARBA" id="ARBA00022705"/>
    </source>
</evidence>
<evidence type="ECO:0000256" key="11">
    <source>
        <dbReference type="ARBA" id="ARBA00023163"/>
    </source>
</evidence>
<feature type="compositionally biased region" description="Basic and acidic residues" evidence="13">
    <location>
        <begin position="276"/>
        <end position="288"/>
    </location>
</feature>
<keyword evidence="11 12" id="KW-0804">Transcription</keyword>
<comment type="subunit">
    <text evidence="12">Binds DNA as homodimer. Interacts with protein E1; this interaction greatly increases E1 DNA-binding activity. Interacts with protein L1; this interaction enhances E2-dependent replication and transcription activation. Interacts with protein L2; this interaction inhibits E2 transcriptional activity but not DNA replication function E2. Interacts with protein E7; this interaction inhibits E7 oncogenic activity. Interacts with host TAF1; this interaction modulates E2-dependent transcriptional regulation. Interacts with host BRD4; this interaction mediates E2 transcriptional activation function. Additionally, the interaction with host BRD4 on mitotic chromosomes mediates tethering of the viral genome. Interacts with host TOPBP1; this interaction is required for optimal viral DNA replication.</text>
</comment>
<evidence type="ECO:0000313" key="17">
    <source>
        <dbReference type="Proteomes" id="UP000122180"/>
    </source>
</evidence>
<name>A0A0H4LNY6_9PAPI</name>
<evidence type="ECO:0000256" key="5">
    <source>
        <dbReference type="ARBA" id="ARBA00022553"/>
    </source>
</evidence>
<feature type="domain" description="Papillomavirus E2 C-terminal" evidence="15">
    <location>
        <begin position="312"/>
        <end position="388"/>
    </location>
</feature>
<organism evidence="16 17">
    <name type="scientific">Human papillomavirus 202</name>
    <dbReference type="NCBI Taxonomy" id="1682341"/>
    <lineage>
        <taxon>Viruses</taxon>
        <taxon>Monodnaviria</taxon>
        <taxon>Shotokuvirae</taxon>
        <taxon>Cossaviricota</taxon>
        <taxon>Papovaviricetes</taxon>
        <taxon>Zurhausenvirales</taxon>
        <taxon>Papillomaviridae</taxon>
        <taxon>Firstpapillomavirinae</taxon>
        <taxon>Gammapapillomavirus</taxon>
        <taxon>Gammapapillomavirus 11</taxon>
    </lineage>
</organism>
<sequence>MNQNDLKERLDVLQDALMTLYETGPTDLKSQIKHYELLRKESALEYYARKEGYTTLGLQHLPTLQVSEHNAKTAIRMSLILQSLAKSPYAKETWTMPDTSADRYDSPPRNCFKKDSYEVEVWFDGDPKNAFPYINWRWIYYQDDHDMWHKVKGETDYNGLYFTEKDGTKTYFILFSSDAGRYGNAGYWTVNVDNEQIFPSVASSSRRSSPVSPKTIGDSDRRPPSPTADTETPQKDGRRSIQQEEASTSTAIRTPRRRRRRRGEGEPTSSKRRRGGERDFVSAEEVGRSHRSVPRTGLSRIERLEEEARDPPIVVVKGPANPLKCWRYRCEKKYKSFYLYMTTVFRWITNEVALADGRVLIAFANTNQRTRFIATVPLPKGASMCMGNLECL</sequence>
<evidence type="ECO:0000256" key="12">
    <source>
        <dbReference type="HAMAP-Rule" id="MF_04001"/>
    </source>
</evidence>
<comment type="PTM">
    <text evidence="12">Phosphorylated.</text>
</comment>
<dbReference type="InterPro" id="IPR036050">
    <property type="entry name" value="Regulatory_protein_E2_N"/>
</dbReference>
<evidence type="ECO:0000256" key="10">
    <source>
        <dbReference type="ARBA" id="ARBA00023159"/>
    </source>
</evidence>
<feature type="compositionally biased region" description="Polar residues" evidence="13">
    <location>
        <begin position="243"/>
        <end position="252"/>
    </location>
</feature>
<dbReference type="GO" id="GO:0042025">
    <property type="term" value="C:host cell nucleus"/>
    <property type="evidence" value="ECO:0007669"/>
    <property type="project" value="UniProtKB-SubCell"/>
</dbReference>
<comment type="similarity">
    <text evidence="12">Belongs to the papillomaviridae E2 protein family.</text>
</comment>
<proteinExistence type="inferred from homology"/>
<dbReference type="InterPro" id="IPR042503">
    <property type="entry name" value="Regulatory_protein_E2_N_1"/>
</dbReference>
<comment type="similarity">
    <text evidence="2">Belongs to the papillomaviridae E8^E2C protein family.</text>
</comment>
<gene>
    <name evidence="12 16" type="primary">E2</name>
</gene>
<evidence type="ECO:0000256" key="9">
    <source>
        <dbReference type="ARBA" id="ARBA00023125"/>
    </source>
</evidence>
<dbReference type="InterPro" id="IPR042504">
    <property type="entry name" value="Regulatory_protein_E2_N_2"/>
</dbReference>